<accession>A0AAD6Z517</accession>
<gene>
    <name evidence="2" type="ORF">DFH08DRAFT_1088552</name>
</gene>
<evidence type="ECO:0000313" key="2">
    <source>
        <dbReference type="EMBL" id="KAJ7307960.1"/>
    </source>
</evidence>
<comment type="caution">
    <text evidence="2">The sequence shown here is derived from an EMBL/GenBank/DDBJ whole genome shotgun (WGS) entry which is preliminary data.</text>
</comment>
<evidence type="ECO:0000256" key="1">
    <source>
        <dbReference type="SAM" id="MobiDB-lite"/>
    </source>
</evidence>
<proteinExistence type="predicted"/>
<dbReference type="EMBL" id="JARIHO010000086">
    <property type="protein sequence ID" value="KAJ7307960.1"/>
    <property type="molecule type" value="Genomic_DNA"/>
</dbReference>
<name>A0AAD6Z517_9AGAR</name>
<feature type="region of interest" description="Disordered" evidence="1">
    <location>
        <begin position="64"/>
        <end position="91"/>
    </location>
</feature>
<sequence length="123" mass="12934">MTAPLLHPRHPATCRACSPRLGGGKSAALDRDDGLRSTNNDHRDVCNHSPAAAEDVVSVSASSLTPSARILQPTPSRAPPQSSHTLPACSHTSSRLDTTGFLNCPLLQAQTLAPYLILFVAVT</sequence>
<feature type="compositionally biased region" description="Polar residues" evidence="1">
    <location>
        <begin position="73"/>
        <end position="91"/>
    </location>
</feature>
<reference evidence="2" key="1">
    <citation type="submission" date="2023-03" db="EMBL/GenBank/DDBJ databases">
        <title>Massive genome expansion in bonnet fungi (Mycena s.s.) driven by repeated elements and novel gene families across ecological guilds.</title>
        <authorList>
            <consortium name="Lawrence Berkeley National Laboratory"/>
            <person name="Harder C.B."/>
            <person name="Miyauchi S."/>
            <person name="Viragh M."/>
            <person name="Kuo A."/>
            <person name="Thoen E."/>
            <person name="Andreopoulos B."/>
            <person name="Lu D."/>
            <person name="Skrede I."/>
            <person name="Drula E."/>
            <person name="Henrissat B."/>
            <person name="Morin E."/>
            <person name="Kohler A."/>
            <person name="Barry K."/>
            <person name="LaButti K."/>
            <person name="Morin E."/>
            <person name="Salamov A."/>
            <person name="Lipzen A."/>
            <person name="Mereny Z."/>
            <person name="Hegedus B."/>
            <person name="Baldrian P."/>
            <person name="Stursova M."/>
            <person name="Weitz H."/>
            <person name="Taylor A."/>
            <person name="Grigoriev I.V."/>
            <person name="Nagy L.G."/>
            <person name="Martin F."/>
            <person name="Kauserud H."/>
        </authorList>
    </citation>
    <scope>NUCLEOTIDE SEQUENCE</scope>
    <source>
        <strain evidence="2">CBHHK002</strain>
    </source>
</reference>
<organism evidence="2 3">
    <name type="scientific">Mycena albidolilacea</name>
    <dbReference type="NCBI Taxonomy" id="1033008"/>
    <lineage>
        <taxon>Eukaryota</taxon>
        <taxon>Fungi</taxon>
        <taxon>Dikarya</taxon>
        <taxon>Basidiomycota</taxon>
        <taxon>Agaricomycotina</taxon>
        <taxon>Agaricomycetes</taxon>
        <taxon>Agaricomycetidae</taxon>
        <taxon>Agaricales</taxon>
        <taxon>Marasmiineae</taxon>
        <taxon>Mycenaceae</taxon>
        <taxon>Mycena</taxon>
    </lineage>
</organism>
<evidence type="ECO:0000313" key="3">
    <source>
        <dbReference type="Proteomes" id="UP001218218"/>
    </source>
</evidence>
<protein>
    <submittedName>
        <fullName evidence="2">Uncharacterized protein</fullName>
    </submittedName>
</protein>
<keyword evidence="3" id="KW-1185">Reference proteome</keyword>
<dbReference type="Proteomes" id="UP001218218">
    <property type="component" value="Unassembled WGS sequence"/>
</dbReference>
<dbReference type="AlphaFoldDB" id="A0AAD6Z517"/>